<dbReference type="Pfam" id="PF06411">
    <property type="entry name" value="HdeA"/>
    <property type="match status" value="1"/>
</dbReference>
<dbReference type="Gene3D" id="1.10.890.10">
    <property type="entry name" value="HNS-dependent expression A"/>
    <property type="match status" value="1"/>
</dbReference>
<proteinExistence type="predicted"/>
<keyword evidence="3" id="KW-0143">Chaperone</keyword>
<dbReference type="InterPro" id="IPR010486">
    <property type="entry name" value="HNS-dep_expression_A/B"/>
</dbReference>
<dbReference type="InterPro" id="IPR038303">
    <property type="entry name" value="HdeA/HdeB_sf"/>
</dbReference>
<dbReference type="RefSeq" id="WP_137335818.1">
    <property type="nucleotide sequence ID" value="NZ_CP040078.1"/>
</dbReference>
<organism evidence="5 6">
    <name type="scientific">Trinickia violacea</name>
    <dbReference type="NCBI Taxonomy" id="2571746"/>
    <lineage>
        <taxon>Bacteria</taxon>
        <taxon>Pseudomonadati</taxon>
        <taxon>Pseudomonadota</taxon>
        <taxon>Betaproteobacteria</taxon>
        <taxon>Burkholderiales</taxon>
        <taxon>Burkholderiaceae</taxon>
        <taxon>Trinickia</taxon>
    </lineage>
</organism>
<name>A0A4P8IXF5_9BURK</name>
<accession>A0A4P8IXF5</accession>
<dbReference type="Proteomes" id="UP000298656">
    <property type="component" value="Chromosome 2"/>
</dbReference>
<evidence type="ECO:0000313" key="5">
    <source>
        <dbReference type="EMBL" id="QCP53047.1"/>
    </source>
</evidence>
<dbReference type="GO" id="GO:0071468">
    <property type="term" value="P:cellular response to acidic pH"/>
    <property type="evidence" value="ECO:0007669"/>
    <property type="project" value="InterPro"/>
</dbReference>
<evidence type="ECO:0000313" key="6">
    <source>
        <dbReference type="Proteomes" id="UP000298656"/>
    </source>
</evidence>
<sequence length="108" mass="11868">MNRSLISSILAGLVVAQPALAQTAAPMSPAKMTCEEFVAVDDAYRPTLVYWVAGVDKLGIRETDTMVVDTATPIGIVVDECKKTPKMAFKTKVRELYKSGRINLFEHH</sequence>
<feature type="signal peptide" evidence="4">
    <location>
        <begin position="1"/>
        <end position="21"/>
    </location>
</feature>
<dbReference type="EMBL" id="CP040078">
    <property type="protein sequence ID" value="QCP53047.1"/>
    <property type="molecule type" value="Genomic_DNA"/>
</dbReference>
<keyword evidence="1 4" id="KW-0732">Signal</keyword>
<dbReference type="InterPro" id="IPR036831">
    <property type="entry name" value="HdeA_sf"/>
</dbReference>
<dbReference type="AlphaFoldDB" id="A0A4P8IXF5"/>
<evidence type="ECO:0000256" key="4">
    <source>
        <dbReference type="SAM" id="SignalP"/>
    </source>
</evidence>
<dbReference type="SUPFAM" id="SSF47752">
    <property type="entry name" value="Protein HNS-dependent expression A, HdeA"/>
    <property type="match status" value="1"/>
</dbReference>
<reference evidence="5 6" key="1">
    <citation type="submission" date="2019-05" db="EMBL/GenBank/DDBJ databases">
        <title>Burkholderia sp. DHOD12, isolated from subtropical forest soil.</title>
        <authorList>
            <person name="Gao Z.-H."/>
            <person name="Qiu L.-H."/>
        </authorList>
    </citation>
    <scope>NUCLEOTIDE SEQUENCE [LARGE SCALE GENOMIC DNA]</scope>
    <source>
        <strain evidence="5 6">DHOD12</strain>
    </source>
</reference>
<feature type="chain" id="PRO_5020183645" evidence="4">
    <location>
        <begin position="22"/>
        <end position="108"/>
    </location>
</feature>
<protein>
    <submittedName>
        <fullName evidence="5">HdeA</fullName>
    </submittedName>
</protein>
<dbReference type="OrthoDB" id="8967249at2"/>
<dbReference type="KEGG" id="tvl:FAZ95_28545"/>
<evidence type="ECO:0000256" key="1">
    <source>
        <dbReference type="ARBA" id="ARBA00022729"/>
    </source>
</evidence>
<evidence type="ECO:0000256" key="3">
    <source>
        <dbReference type="ARBA" id="ARBA00023186"/>
    </source>
</evidence>
<gene>
    <name evidence="5" type="ORF">FAZ95_28545</name>
</gene>
<keyword evidence="6" id="KW-1185">Reference proteome</keyword>
<evidence type="ECO:0000256" key="2">
    <source>
        <dbReference type="ARBA" id="ARBA00022764"/>
    </source>
</evidence>
<dbReference type="GO" id="GO:0030288">
    <property type="term" value="C:outer membrane-bounded periplasmic space"/>
    <property type="evidence" value="ECO:0007669"/>
    <property type="project" value="InterPro"/>
</dbReference>
<keyword evidence="2" id="KW-0574">Periplasm</keyword>